<organism evidence="2 3">
    <name type="scientific">Bdellovibrio bacteriovorus</name>
    <dbReference type="NCBI Taxonomy" id="959"/>
    <lineage>
        <taxon>Bacteria</taxon>
        <taxon>Pseudomonadati</taxon>
        <taxon>Bdellovibrionota</taxon>
        <taxon>Bdellovibrionia</taxon>
        <taxon>Bdellovibrionales</taxon>
        <taxon>Pseudobdellovibrionaceae</taxon>
        <taxon>Bdellovibrio</taxon>
    </lineage>
</organism>
<dbReference type="EMBL" id="CP020946">
    <property type="protein sequence ID" value="ASD65070.1"/>
    <property type="molecule type" value="Genomic_DNA"/>
</dbReference>
<accession>A0A1Z3NC69</accession>
<gene>
    <name evidence="2" type="ORF">B9G79_16595</name>
</gene>
<feature type="transmembrane region" description="Helical" evidence="1">
    <location>
        <begin position="149"/>
        <end position="167"/>
    </location>
</feature>
<feature type="transmembrane region" description="Helical" evidence="1">
    <location>
        <begin position="114"/>
        <end position="137"/>
    </location>
</feature>
<keyword evidence="1" id="KW-0812">Transmembrane</keyword>
<keyword evidence="1" id="KW-0472">Membrane</keyword>
<protein>
    <submittedName>
        <fullName evidence="2">Uncharacterized protein</fullName>
    </submittedName>
</protein>
<proteinExistence type="predicted"/>
<reference evidence="2 3" key="1">
    <citation type="submission" date="2017-04" db="EMBL/GenBank/DDBJ databases">
        <title>Whole genome sequence of Bdellovibrio bacteriovorus strain SSB218315.</title>
        <authorList>
            <person name="Oyedara O."/>
            <person name="Rodriguez-Perez M.A."/>
        </authorList>
    </citation>
    <scope>NUCLEOTIDE SEQUENCE [LARGE SCALE GENOMIC DNA]</scope>
    <source>
        <strain evidence="2 3">SSB218315</strain>
    </source>
</reference>
<name>A0A1Z3NC69_BDEBC</name>
<dbReference type="AlphaFoldDB" id="A0A1Z3NC69"/>
<evidence type="ECO:0000313" key="2">
    <source>
        <dbReference type="EMBL" id="ASD65070.1"/>
    </source>
</evidence>
<dbReference type="Proteomes" id="UP000197003">
    <property type="component" value="Chromosome"/>
</dbReference>
<evidence type="ECO:0000256" key="1">
    <source>
        <dbReference type="SAM" id="Phobius"/>
    </source>
</evidence>
<sequence length="178" mass="20784">MEATAFRTPLSGISLNKEAESYLKEIIQNLPQDLSPDRPGYYSHETKDLLLKDASERLALYLRGCPEPINFEDLRSGWNAVIVDYHRQNNWNYPTQPQKPEKKITQDQKIFKELFSYVWMMMRSLILLKTVVYYYGMHTATDPGTYHTVMLYGALLLLLANMVHFIWKKSRNSSADKN</sequence>
<evidence type="ECO:0000313" key="3">
    <source>
        <dbReference type="Proteomes" id="UP000197003"/>
    </source>
</evidence>
<keyword evidence="1" id="KW-1133">Transmembrane helix</keyword>